<comment type="caution">
    <text evidence="2">The sequence shown here is derived from an EMBL/GenBank/DDBJ whole genome shotgun (WGS) entry which is preliminary data.</text>
</comment>
<reference evidence="2" key="1">
    <citation type="submission" date="2022-12" db="EMBL/GenBank/DDBJ databases">
        <title>Chromosome-level genome assembly of the bean flower thrips Megalurothrips usitatus.</title>
        <authorList>
            <person name="Ma L."/>
            <person name="Liu Q."/>
            <person name="Li H."/>
            <person name="Cai W."/>
        </authorList>
    </citation>
    <scope>NUCLEOTIDE SEQUENCE</scope>
    <source>
        <strain evidence="2">Cailab_2022a</strain>
    </source>
</reference>
<gene>
    <name evidence="2" type="ORF">ONE63_007313</name>
</gene>
<feature type="region of interest" description="Disordered" evidence="1">
    <location>
        <begin position="1"/>
        <end position="30"/>
    </location>
</feature>
<keyword evidence="3" id="KW-1185">Reference proteome</keyword>
<dbReference type="EMBL" id="JAPTSV010000004">
    <property type="protein sequence ID" value="KAJ1528945.1"/>
    <property type="molecule type" value="Genomic_DNA"/>
</dbReference>
<dbReference type="AlphaFoldDB" id="A0AAV7XVS0"/>
<protein>
    <submittedName>
        <fullName evidence="2">Uncharacterized protein</fullName>
    </submittedName>
</protein>
<accession>A0AAV7XVS0</accession>
<feature type="region of interest" description="Disordered" evidence="1">
    <location>
        <begin position="58"/>
        <end position="85"/>
    </location>
</feature>
<name>A0AAV7XVS0_9NEOP</name>
<proteinExistence type="predicted"/>
<dbReference type="PANTHER" id="PTHR33053">
    <property type="entry name" value="PROTEIN, PUTATIVE-RELATED"/>
    <property type="match status" value="1"/>
</dbReference>
<evidence type="ECO:0000256" key="1">
    <source>
        <dbReference type="SAM" id="MobiDB-lite"/>
    </source>
</evidence>
<dbReference type="Pfam" id="PF06869">
    <property type="entry name" value="DUF1258"/>
    <property type="match status" value="1"/>
</dbReference>
<dbReference type="InterPro" id="IPR009667">
    <property type="entry name" value="DUF1258"/>
</dbReference>
<dbReference type="Proteomes" id="UP001075354">
    <property type="component" value="Chromosome 4"/>
</dbReference>
<organism evidence="2 3">
    <name type="scientific">Megalurothrips usitatus</name>
    <name type="common">bean blossom thrips</name>
    <dbReference type="NCBI Taxonomy" id="439358"/>
    <lineage>
        <taxon>Eukaryota</taxon>
        <taxon>Metazoa</taxon>
        <taxon>Ecdysozoa</taxon>
        <taxon>Arthropoda</taxon>
        <taxon>Hexapoda</taxon>
        <taxon>Insecta</taxon>
        <taxon>Pterygota</taxon>
        <taxon>Neoptera</taxon>
        <taxon>Paraneoptera</taxon>
        <taxon>Thysanoptera</taxon>
        <taxon>Terebrantia</taxon>
        <taxon>Thripoidea</taxon>
        <taxon>Thripidae</taxon>
        <taxon>Megalurothrips</taxon>
    </lineage>
</organism>
<feature type="compositionally biased region" description="Polar residues" evidence="1">
    <location>
        <begin position="70"/>
        <end position="85"/>
    </location>
</feature>
<sequence length="501" mass="56543">MDPDDNRKISRKYKKARREYFQNNDEEESRVVAGTSSLALEPGFEAVSVDIGIHSVQPTPQFHGSAPVSGGSSDRFSSPQQPQSIQGTIGVVTPQFGSGKEELDVPEVCEAVPHTNVEMNEEFCGFSEPVYEENDFDGNSEEASRFAIDFAEDFEPSAFTDDVGRNNLIYEGANMNVMESVTAILSYAVYEHISGAGLVRLLSLISLHLPTKNNFFKTNSEFFKILEDKEEPLEISYTCSICLKKRESSSDLCDTCTDEKRSVCYFIHFPLVPQVKKLYSRPDFLNDIQYKNNRVKKNVENHEDIYDGNAYKKAEHHFSSGTHNISLMWNTDGLQVFKSVLFSLWPFFFIVNELPPHKRYLSENMLIGGIWCGPSKPHPNIFLRPIHDDLKTLDAGIIVNGGLKIHVKLLCGTCDAPARAYFLNMKIHSGFYSCHLCLCKGENSNDTGDVTVFPYERHFQPRTLQQYEGQVKFAVENRVLLHKELQNDERCAGIKGPSILA</sequence>
<evidence type="ECO:0000313" key="2">
    <source>
        <dbReference type="EMBL" id="KAJ1528945.1"/>
    </source>
</evidence>
<evidence type="ECO:0000313" key="3">
    <source>
        <dbReference type="Proteomes" id="UP001075354"/>
    </source>
</evidence>